<evidence type="ECO:0000256" key="5">
    <source>
        <dbReference type="ARBA" id="ARBA00013247"/>
    </source>
</evidence>
<dbReference type="SUPFAM" id="SSF53271">
    <property type="entry name" value="PRTase-like"/>
    <property type="match status" value="1"/>
</dbReference>
<dbReference type="UniPathway" id="UPA00087">
    <property type="reaction ID" value="UER00172"/>
</dbReference>
<comment type="catalytic activity">
    <reaction evidence="13">
        <text>D-ribose 5-phosphate + ATP = 5-phospho-alpha-D-ribose 1-diphosphate + AMP + H(+)</text>
        <dbReference type="Rhea" id="RHEA:15609"/>
        <dbReference type="ChEBI" id="CHEBI:15378"/>
        <dbReference type="ChEBI" id="CHEBI:30616"/>
        <dbReference type="ChEBI" id="CHEBI:58017"/>
        <dbReference type="ChEBI" id="CHEBI:78346"/>
        <dbReference type="ChEBI" id="CHEBI:456215"/>
        <dbReference type="EC" id="2.7.6.1"/>
    </reaction>
</comment>
<comment type="caution">
    <text evidence="15">The sequence shown here is derived from an EMBL/GenBank/DDBJ whole genome shotgun (WGS) entry which is preliminary data.</text>
</comment>
<dbReference type="Pfam" id="PF14572">
    <property type="entry name" value="Pribosyl_synth"/>
    <property type="match status" value="1"/>
</dbReference>
<dbReference type="GO" id="GO:0009156">
    <property type="term" value="P:ribonucleoside monophosphate biosynthetic process"/>
    <property type="evidence" value="ECO:0007669"/>
    <property type="project" value="InterPro"/>
</dbReference>
<dbReference type="CDD" id="cd06223">
    <property type="entry name" value="PRTases_typeI"/>
    <property type="match status" value="1"/>
</dbReference>
<reference evidence="15 16" key="1">
    <citation type="journal article" date="2008" name="FEMS Yeast Res.">
        <title>Comparative genome analysis of a Saccharomyces cerevisiae wine strain.</title>
        <authorList>
            <person name="Borneman A.R."/>
            <person name="Forgan A.H."/>
            <person name="Pretorius I.S."/>
            <person name="Chambers P.J."/>
        </authorList>
    </citation>
    <scope>NUCLEOTIDE SEQUENCE [LARGE SCALE GENOMIC DNA]</scope>
    <source>
        <strain evidence="15 16">AWRI1631</strain>
    </source>
</reference>
<dbReference type="EC" id="2.7.6.1" evidence="5"/>
<comment type="function">
    <text evidence="1">5-phosphoribose 1-diphosphate synthase involved in nucleotide, histidine, and tryptophan biosynthesis. Active in heteromultimeric complexes with other 5-phosphoribose 1-diphosphate synthases (PRS2, PRS3, PRS4 and PRS5).</text>
</comment>
<accession>B5VDR9</accession>
<organism evidence="15 16">
    <name type="scientific">Saccharomyces cerevisiae (strain AWRI1631)</name>
    <name type="common">Baker's yeast</name>
    <dbReference type="NCBI Taxonomy" id="545124"/>
    <lineage>
        <taxon>Eukaryota</taxon>
        <taxon>Fungi</taxon>
        <taxon>Dikarya</taxon>
        <taxon>Ascomycota</taxon>
        <taxon>Saccharomycotina</taxon>
        <taxon>Saccharomycetes</taxon>
        <taxon>Saccharomycetales</taxon>
        <taxon>Saccharomycetaceae</taxon>
        <taxon>Saccharomyces</taxon>
    </lineage>
</organism>
<evidence type="ECO:0000256" key="4">
    <source>
        <dbReference type="ARBA" id="ARBA00006478"/>
    </source>
</evidence>
<keyword evidence="11" id="KW-0067">ATP-binding</keyword>
<dbReference type="InterPro" id="IPR029057">
    <property type="entry name" value="PRTase-like"/>
</dbReference>
<dbReference type="GO" id="GO:0005737">
    <property type="term" value="C:cytoplasm"/>
    <property type="evidence" value="ECO:0007669"/>
    <property type="project" value="UniProtKB-SubCell"/>
</dbReference>
<evidence type="ECO:0000256" key="13">
    <source>
        <dbReference type="ARBA" id="ARBA00049535"/>
    </source>
</evidence>
<evidence type="ECO:0000256" key="6">
    <source>
        <dbReference type="ARBA" id="ARBA00022679"/>
    </source>
</evidence>
<dbReference type="AlphaFoldDB" id="B5VDR9"/>
<evidence type="ECO:0000256" key="3">
    <source>
        <dbReference type="ARBA" id="ARBA00004996"/>
    </source>
</evidence>
<comment type="similarity">
    <text evidence="4">Belongs to the ribose-phosphate pyrophosphokinase family.</text>
</comment>
<keyword evidence="7" id="KW-0479">Metal-binding</keyword>
<keyword evidence="8" id="KW-0545">Nucleotide biosynthesis</keyword>
<evidence type="ECO:0000256" key="10">
    <source>
        <dbReference type="ARBA" id="ARBA00022777"/>
    </source>
</evidence>
<dbReference type="InterPro" id="IPR029099">
    <property type="entry name" value="Pribosyltran_N"/>
</dbReference>
<protein>
    <recommendedName>
        <fullName evidence="5">ribose-phosphate diphosphokinase</fullName>
        <ecNumber evidence="5">2.7.6.1</ecNumber>
    </recommendedName>
</protein>
<dbReference type="GO" id="GO:0000287">
    <property type="term" value="F:magnesium ion binding"/>
    <property type="evidence" value="ECO:0007669"/>
    <property type="project" value="InterPro"/>
</dbReference>
<dbReference type="Pfam" id="PF13793">
    <property type="entry name" value="Pribosyltran_N"/>
    <property type="match status" value="1"/>
</dbReference>
<dbReference type="SMART" id="SM01400">
    <property type="entry name" value="Pribosyltran_N"/>
    <property type="match status" value="1"/>
</dbReference>
<dbReference type="OrthoDB" id="413572at2759"/>
<dbReference type="InterPro" id="IPR000842">
    <property type="entry name" value="PRib_PP_synth_CS"/>
</dbReference>
<evidence type="ECO:0000256" key="2">
    <source>
        <dbReference type="ARBA" id="ARBA00004496"/>
    </source>
</evidence>
<comment type="subcellular location">
    <subcellularLocation>
        <location evidence="2">Cytoplasm</location>
    </subcellularLocation>
</comment>
<evidence type="ECO:0000256" key="12">
    <source>
        <dbReference type="ARBA" id="ARBA00022842"/>
    </source>
</evidence>
<dbReference type="InterPro" id="IPR005946">
    <property type="entry name" value="Rib-P_diPkinase"/>
</dbReference>
<dbReference type="EMBL" id="ABSV01000059">
    <property type="protein sequence ID" value="EDZ73925.1"/>
    <property type="molecule type" value="Genomic_DNA"/>
</dbReference>
<feature type="domain" description="Ribose-phosphate pyrophosphokinase N-terminal" evidence="14">
    <location>
        <begin position="42"/>
        <end position="160"/>
    </location>
</feature>
<dbReference type="GO" id="GO:0005524">
    <property type="term" value="F:ATP binding"/>
    <property type="evidence" value="ECO:0007669"/>
    <property type="project" value="UniProtKB-KW"/>
</dbReference>
<evidence type="ECO:0000313" key="16">
    <source>
        <dbReference type="Proteomes" id="UP000008988"/>
    </source>
</evidence>
<evidence type="ECO:0000313" key="15">
    <source>
        <dbReference type="EMBL" id="EDZ73925.1"/>
    </source>
</evidence>
<sequence>MVIDLEHVVDYIMHIDSQLQLHKASPAKMNSESREDMAINSIKLLAGNSHPDLAEQISKKLGIPLSKVGVYQYSNKETSVTIGESLRDEDVYIIQTGIGEQEINDFLMELLILIHACKIASARKITTVIPNFPYARQDKKDKSRAPITAKLVANLLQTAGADHVITMDLHASQIQGFFHIPVDNLYAEPSVLNYIRTKTDFDNAILVSPDAGGAKRVAALADKLDLNFALIHKERQKANEVSKMVLVGDVTNKSCLLVDDMADTCGTLVKACDTLMEHGAKEVIAIVTHGIFSGSAREKLRNSRLSRIVCTNTVPVDLDLPIADQIDISPTFAEAIRRLHNGESVSYLFTHAPV</sequence>
<keyword evidence="9" id="KW-0547">Nucleotide-binding</keyword>
<dbReference type="Gene3D" id="3.40.50.2020">
    <property type="match status" value="2"/>
</dbReference>
<gene>
    <name evidence="15" type="ORF">AWRI1631_20350</name>
</gene>
<dbReference type="NCBIfam" id="TIGR01251">
    <property type="entry name" value="ribP_PPkin"/>
    <property type="match status" value="1"/>
</dbReference>
<keyword evidence="12" id="KW-0460">Magnesium</keyword>
<keyword evidence="6" id="KW-0808">Transferase</keyword>
<proteinExistence type="inferred from homology"/>
<evidence type="ECO:0000256" key="8">
    <source>
        <dbReference type="ARBA" id="ARBA00022727"/>
    </source>
</evidence>
<dbReference type="PANTHER" id="PTHR10210">
    <property type="entry name" value="RIBOSE-PHOSPHATE DIPHOSPHOKINASE FAMILY MEMBER"/>
    <property type="match status" value="1"/>
</dbReference>
<dbReference type="GO" id="GO:0004749">
    <property type="term" value="F:ribose phosphate diphosphokinase activity"/>
    <property type="evidence" value="ECO:0007669"/>
    <property type="project" value="UniProtKB-EC"/>
</dbReference>
<dbReference type="FunFam" id="3.40.50.2020:FF:000005">
    <property type="entry name" value="Ribose-phosphate pyrophosphokinase 1"/>
    <property type="match status" value="1"/>
</dbReference>
<dbReference type="FunFam" id="3.40.50.2020:FF:000014">
    <property type="entry name" value="Ribose-phosphate pyrophosphokinase 1"/>
    <property type="match status" value="1"/>
</dbReference>
<evidence type="ECO:0000256" key="11">
    <source>
        <dbReference type="ARBA" id="ARBA00022840"/>
    </source>
</evidence>
<evidence type="ECO:0000256" key="9">
    <source>
        <dbReference type="ARBA" id="ARBA00022741"/>
    </source>
</evidence>
<dbReference type="NCBIfam" id="NF002320">
    <property type="entry name" value="PRK01259.1"/>
    <property type="match status" value="1"/>
</dbReference>
<dbReference type="InterPro" id="IPR000836">
    <property type="entry name" value="PRTase_dom"/>
</dbReference>
<name>B5VDR9_YEAS6</name>
<comment type="pathway">
    <text evidence="3">Metabolic intermediate biosynthesis; 5-phospho-alpha-D-ribose 1-diphosphate biosynthesis; 5-phospho-alpha-D-ribose 1-diphosphate from D-ribose 5-phosphate (route I): step 1/1.</text>
</comment>
<evidence type="ECO:0000256" key="1">
    <source>
        <dbReference type="ARBA" id="ARBA00002196"/>
    </source>
</evidence>
<dbReference type="GO" id="GO:0006015">
    <property type="term" value="P:5-phosphoribose 1-diphosphate biosynthetic process"/>
    <property type="evidence" value="ECO:0007669"/>
    <property type="project" value="UniProtKB-UniPathway"/>
</dbReference>
<dbReference type="GO" id="GO:0006164">
    <property type="term" value="P:purine nucleotide biosynthetic process"/>
    <property type="evidence" value="ECO:0007669"/>
    <property type="project" value="TreeGrafter"/>
</dbReference>
<dbReference type="PROSITE" id="PS00114">
    <property type="entry name" value="PRPP_SYNTHASE"/>
    <property type="match status" value="1"/>
</dbReference>
<evidence type="ECO:0000259" key="14">
    <source>
        <dbReference type="Pfam" id="PF13793"/>
    </source>
</evidence>
<dbReference type="Proteomes" id="UP000008988">
    <property type="component" value="Unassembled WGS sequence"/>
</dbReference>
<dbReference type="PANTHER" id="PTHR10210:SF32">
    <property type="entry name" value="RIBOSE-PHOSPHATE PYROPHOSPHOKINASE 2"/>
    <property type="match status" value="1"/>
</dbReference>
<evidence type="ECO:0000256" key="7">
    <source>
        <dbReference type="ARBA" id="ARBA00022723"/>
    </source>
</evidence>
<keyword evidence="10" id="KW-0418">Kinase</keyword>
<dbReference type="GO" id="GO:0002189">
    <property type="term" value="C:ribose phosphate diphosphokinase complex"/>
    <property type="evidence" value="ECO:0007669"/>
    <property type="project" value="TreeGrafter"/>
</dbReference>
<dbReference type="GO" id="GO:0016301">
    <property type="term" value="F:kinase activity"/>
    <property type="evidence" value="ECO:0007669"/>
    <property type="project" value="UniProtKB-KW"/>
</dbReference>